<comment type="caution">
    <text evidence="1">The sequence shown here is derived from an EMBL/GenBank/DDBJ whole genome shotgun (WGS) entry which is preliminary data.</text>
</comment>
<proteinExistence type="predicted"/>
<reference evidence="1" key="1">
    <citation type="submission" date="2021-09" db="EMBL/GenBank/DDBJ databases">
        <authorList>
            <consortium name="AG Swart"/>
            <person name="Singh M."/>
            <person name="Singh A."/>
            <person name="Seah K."/>
            <person name="Emmerich C."/>
        </authorList>
    </citation>
    <scope>NUCLEOTIDE SEQUENCE</scope>
    <source>
        <strain evidence="1">ATCC30299</strain>
    </source>
</reference>
<evidence type="ECO:0000313" key="2">
    <source>
        <dbReference type="Proteomes" id="UP001162131"/>
    </source>
</evidence>
<protein>
    <recommendedName>
        <fullName evidence="3">Site-specific DNA endonuclease</fullName>
    </recommendedName>
</protein>
<dbReference type="Proteomes" id="UP001162131">
    <property type="component" value="Unassembled WGS sequence"/>
</dbReference>
<dbReference type="EMBL" id="CAJZBQ010000033">
    <property type="protein sequence ID" value="CAG9322958.1"/>
    <property type="molecule type" value="Genomic_DNA"/>
</dbReference>
<evidence type="ECO:0000313" key="1">
    <source>
        <dbReference type="EMBL" id="CAG9322958.1"/>
    </source>
</evidence>
<organism evidence="1 2">
    <name type="scientific">Blepharisma stoltei</name>
    <dbReference type="NCBI Taxonomy" id="1481888"/>
    <lineage>
        <taxon>Eukaryota</taxon>
        <taxon>Sar</taxon>
        <taxon>Alveolata</taxon>
        <taxon>Ciliophora</taxon>
        <taxon>Postciliodesmatophora</taxon>
        <taxon>Heterotrichea</taxon>
        <taxon>Heterotrichida</taxon>
        <taxon>Blepharismidae</taxon>
        <taxon>Blepharisma</taxon>
    </lineage>
</organism>
<dbReference type="AlphaFoldDB" id="A0AAU9J9P9"/>
<accession>A0AAU9J9P9</accession>
<evidence type="ECO:0008006" key="3">
    <source>
        <dbReference type="Google" id="ProtNLM"/>
    </source>
</evidence>
<keyword evidence="2" id="KW-1185">Reference proteome</keyword>
<gene>
    <name evidence="1" type="ORF">BSTOLATCC_MIC32863</name>
</gene>
<sequence>MKILIVNGFGTSVRSFGYFSEFETTIKDGFILCSENYSSLKFITKDKRDLCDFIYHPELGFDNHQAISNFDSLSLIFIGIEADIRPWEAKCKQVLALLSLIRKTNKPCFLEGMGAACFAYTLATEPIWQNDRESTIINRSGSPLKYIEEVNVDSFSAYKNKQWVLDNITGDIYEACLGEKKLRSIVNSGMKLNKKLHKMVNARNLTLNNLYDENPDSEKILKCKITYEGKLHWLAKRLSRYEFSVLYKNNWDLYEDLQIGQENKLEIIGKAGKIPLIVAKKNVSGVLFYVLKDYPETVQILFSFIEKFVKKESQFLQVQNVLFQKPALMNPKFFLGHNPIKLNKNQYLDSRARPVFPKQIPFLEKSHNILRILRDRINFYTEDPIKDRNDKTLETETEKEKKKIKIIAKRYNSVSRLESRNFRPSTHSLTKDGKSEKWVQFVKIPKNRSFTIEKVQSPPKHSYHIKLNATFSHS</sequence>
<name>A0AAU9J9P9_9CILI</name>